<gene>
    <name evidence="1" type="ORF">ESP62_008465</name>
</gene>
<sequence>MRRRQRKQQPFTVRYTPVSTDGSLDQLLTITNHTEVSVQPTLRFTPRSMYGLELPHVTTTAVNGSHLGRAVLPAGGTLTDVLRFDGQGSRQVRGVDIEVSGVEEIDHPALEQPLKTVMIDLEQKATDDPVDFWGIGVVNPNPFGVTMRISLVQLEERDRDNPRQVVDVVTLQEDVDMASVSNHVIWLPDEVRGQFHEVVHCLVPTTYT</sequence>
<dbReference type="AlphaFoldDB" id="A0A641AQ59"/>
<dbReference type="EMBL" id="SDPP02000002">
    <property type="protein sequence ID" value="KAA1378385.1"/>
    <property type="molecule type" value="Genomic_DNA"/>
</dbReference>
<comment type="caution">
    <text evidence="1">The sequence shown here is derived from an EMBL/GenBank/DDBJ whole genome shotgun (WGS) entry which is preliminary data.</text>
</comment>
<name>A0A641AQ59_9ACTN</name>
<evidence type="ECO:0000313" key="1">
    <source>
        <dbReference type="EMBL" id="KAA1378385.1"/>
    </source>
</evidence>
<protein>
    <submittedName>
        <fullName evidence="1">Uncharacterized protein</fullName>
    </submittedName>
</protein>
<keyword evidence="2" id="KW-1185">Reference proteome</keyword>
<dbReference type="OrthoDB" id="3746677at2"/>
<accession>A0A641AQ59</accession>
<dbReference type="RefSeq" id="WP_129182764.1">
    <property type="nucleotide sequence ID" value="NZ_JAGIOG010000001.1"/>
</dbReference>
<organism evidence="1 2">
    <name type="scientific">Aeromicrobium fastidiosum</name>
    <dbReference type="NCBI Taxonomy" id="52699"/>
    <lineage>
        <taxon>Bacteria</taxon>
        <taxon>Bacillati</taxon>
        <taxon>Actinomycetota</taxon>
        <taxon>Actinomycetes</taxon>
        <taxon>Propionibacteriales</taxon>
        <taxon>Nocardioidaceae</taxon>
        <taxon>Aeromicrobium</taxon>
    </lineage>
</organism>
<proteinExistence type="predicted"/>
<dbReference type="Proteomes" id="UP001515100">
    <property type="component" value="Unassembled WGS sequence"/>
</dbReference>
<reference evidence="1" key="1">
    <citation type="submission" date="2019-09" db="EMBL/GenBank/DDBJ databases">
        <authorList>
            <person name="Li J."/>
        </authorList>
    </citation>
    <scope>NUCLEOTIDE SEQUENCE [LARGE SCALE GENOMIC DNA]</scope>
    <source>
        <strain evidence="1">NRBC 14897</strain>
    </source>
</reference>
<evidence type="ECO:0000313" key="2">
    <source>
        <dbReference type="Proteomes" id="UP001515100"/>
    </source>
</evidence>